<dbReference type="GO" id="GO:0016614">
    <property type="term" value="F:oxidoreductase activity, acting on CH-OH group of donors"/>
    <property type="evidence" value="ECO:0007669"/>
    <property type="project" value="InterPro"/>
</dbReference>
<dbReference type="SUPFAM" id="SSF54373">
    <property type="entry name" value="FAD-linked reductases, C-terminal domain"/>
    <property type="match status" value="1"/>
</dbReference>
<dbReference type="GO" id="GO:0050660">
    <property type="term" value="F:flavin adenine dinucleotide binding"/>
    <property type="evidence" value="ECO:0007669"/>
    <property type="project" value="InterPro"/>
</dbReference>
<feature type="binding site" evidence="2">
    <location>
        <position position="302"/>
    </location>
    <ligand>
        <name>FAD</name>
        <dbReference type="ChEBI" id="CHEBI:57692"/>
    </ligand>
</feature>
<dbReference type="STRING" id="224129.A0A1W4WLT9"/>
<sequence length="661" mass="73312">MAQTWTPLDLTSVCSSTTVTVSGCSTTSFVFLQLVASLFGRSRDEPRQDYSNNNQFGRIPTRFASSFPGHQGREYFQTEEDYDFIVIGAGSAGCVMANRLSEIEEWKVLLLEAGSEEPEVTGVPAFAPLLQQSSIDWARMTQPSESSCLARPNAQCSWSSGRMMGGSSAMNYMIYMRGSPEDYNEWEAMGNPGWGYNDVLYYFKKAEGNRNPERTEPIYHGFKGPQPASILPYQDQNVWTLMDALRELGFQERDQNADAMQIGMSLLHTTTEDGARASTNVAYIRPIRWKRPNLRIRTNSYVVRILIDPDSHNAYGVQYVNRNGALVTAFARKEVILSSGSIGSARILMTSGVGPAEHLTTVGIPVIQDLRVGHNLQDHTTLDGIIFALTNLTATTANSYQEEENDARYYRATHRGPFSATGALQVNVMGQTRYENSPVRPDIQYHFDRAGVQDFYTDPILTAQANVIPLSYYDGIMIRPILLPPQSRGIIMLNSTDPVFGNPLIYANTFTEQIDVQRMVDGIQRIIRIGETAPMQRIGARLVTVPLPACQSFRFGTDQYWACVAQSYTATIYHPAGTCRMGPRSDPASVVDHTLKVHGISNLRVVDASIMPNIVRGNTNAPTIMIAEKASDMIKIEHGQPTEFHESSGLFTSAGIGSFKF</sequence>
<comment type="similarity">
    <text evidence="1">Belongs to the GMC oxidoreductase family.</text>
</comment>
<evidence type="ECO:0000313" key="5">
    <source>
        <dbReference type="Proteomes" id="UP000192223"/>
    </source>
</evidence>
<evidence type="ECO:0000313" key="6">
    <source>
        <dbReference type="RefSeq" id="XP_018321015.1"/>
    </source>
</evidence>
<dbReference type="PANTHER" id="PTHR11552:SF154">
    <property type="entry name" value="FI04917P"/>
    <property type="match status" value="1"/>
</dbReference>
<reference evidence="6" key="1">
    <citation type="submission" date="2025-08" db="UniProtKB">
        <authorList>
            <consortium name="RefSeq"/>
        </authorList>
    </citation>
    <scope>IDENTIFICATION</scope>
    <source>
        <tissue evidence="6">Entire body</tissue>
    </source>
</reference>
<evidence type="ECO:0000259" key="4">
    <source>
        <dbReference type="Pfam" id="PF05199"/>
    </source>
</evidence>
<keyword evidence="5" id="KW-1185">Reference proteome</keyword>
<dbReference type="GeneID" id="108734115"/>
<keyword evidence="2" id="KW-0285">Flavoprotein</keyword>
<dbReference type="InParanoid" id="A0A1W4WLT9"/>
<dbReference type="InterPro" id="IPR012132">
    <property type="entry name" value="GMC_OxRdtase"/>
</dbReference>
<dbReference type="InterPro" id="IPR036188">
    <property type="entry name" value="FAD/NAD-bd_sf"/>
</dbReference>
<dbReference type="AlphaFoldDB" id="A0A1W4WLT9"/>
<organism evidence="5 6">
    <name type="scientific">Agrilus planipennis</name>
    <name type="common">Emerald ash borer</name>
    <name type="synonym">Agrilus marcopoli</name>
    <dbReference type="NCBI Taxonomy" id="224129"/>
    <lineage>
        <taxon>Eukaryota</taxon>
        <taxon>Metazoa</taxon>
        <taxon>Ecdysozoa</taxon>
        <taxon>Arthropoda</taxon>
        <taxon>Hexapoda</taxon>
        <taxon>Insecta</taxon>
        <taxon>Pterygota</taxon>
        <taxon>Neoptera</taxon>
        <taxon>Endopterygota</taxon>
        <taxon>Coleoptera</taxon>
        <taxon>Polyphaga</taxon>
        <taxon>Elateriformia</taxon>
        <taxon>Buprestoidea</taxon>
        <taxon>Buprestidae</taxon>
        <taxon>Agrilinae</taxon>
        <taxon>Agrilus</taxon>
    </lineage>
</organism>
<dbReference type="Pfam" id="PF00732">
    <property type="entry name" value="GMC_oxred_N"/>
    <property type="match status" value="1"/>
</dbReference>
<dbReference type="InterPro" id="IPR007867">
    <property type="entry name" value="GMC_OxRtase_C"/>
</dbReference>
<proteinExistence type="inferred from homology"/>
<dbReference type="Pfam" id="PF05199">
    <property type="entry name" value="GMC_oxred_C"/>
    <property type="match status" value="1"/>
</dbReference>
<dbReference type="KEGG" id="apln:108734115"/>
<evidence type="ECO:0000256" key="1">
    <source>
        <dbReference type="ARBA" id="ARBA00010790"/>
    </source>
</evidence>
<protein>
    <submittedName>
        <fullName evidence="6">Glucose dehydrogenase [FAD, quinone]-like</fullName>
    </submittedName>
</protein>
<feature type="domain" description="Glucose-methanol-choline oxidoreductase N-terminal" evidence="3">
    <location>
        <begin position="82"/>
        <end position="380"/>
    </location>
</feature>
<dbReference type="SUPFAM" id="SSF51905">
    <property type="entry name" value="FAD/NAD(P)-binding domain"/>
    <property type="match status" value="1"/>
</dbReference>
<dbReference type="Proteomes" id="UP000192223">
    <property type="component" value="Unplaced"/>
</dbReference>
<dbReference type="RefSeq" id="XP_018321015.1">
    <property type="nucleotide sequence ID" value="XM_018465513.1"/>
</dbReference>
<evidence type="ECO:0000259" key="3">
    <source>
        <dbReference type="Pfam" id="PF00732"/>
    </source>
</evidence>
<dbReference type="OrthoDB" id="269227at2759"/>
<comment type="cofactor">
    <cofactor evidence="2">
        <name>FAD</name>
        <dbReference type="ChEBI" id="CHEBI:57692"/>
    </cofactor>
</comment>
<dbReference type="Gene3D" id="3.50.50.60">
    <property type="entry name" value="FAD/NAD(P)-binding domain"/>
    <property type="match status" value="1"/>
</dbReference>
<dbReference type="PIRSF" id="PIRSF000137">
    <property type="entry name" value="Alcohol_oxidase"/>
    <property type="match status" value="1"/>
</dbReference>
<dbReference type="PANTHER" id="PTHR11552">
    <property type="entry name" value="GLUCOSE-METHANOL-CHOLINE GMC OXIDOREDUCTASE"/>
    <property type="match status" value="1"/>
</dbReference>
<dbReference type="Gene3D" id="3.30.560.10">
    <property type="entry name" value="Glucose Oxidase, domain 3"/>
    <property type="match status" value="1"/>
</dbReference>
<gene>
    <name evidence="6" type="primary">LOC108734115</name>
</gene>
<accession>A0A1W4WLT9</accession>
<name>A0A1W4WLT9_AGRPL</name>
<keyword evidence="2" id="KW-0274">FAD</keyword>
<evidence type="ECO:0000256" key="2">
    <source>
        <dbReference type="PIRSR" id="PIRSR000137-2"/>
    </source>
</evidence>
<feature type="domain" description="Glucose-methanol-choline oxidoreductase C-terminal" evidence="4">
    <location>
        <begin position="485"/>
        <end position="627"/>
    </location>
</feature>
<dbReference type="InterPro" id="IPR000172">
    <property type="entry name" value="GMC_OxRdtase_N"/>
</dbReference>